<evidence type="ECO:0000313" key="2">
    <source>
        <dbReference type="Proteomes" id="UP000041254"/>
    </source>
</evidence>
<evidence type="ECO:0000313" key="1">
    <source>
        <dbReference type="EMBL" id="CEL95553.1"/>
    </source>
</evidence>
<protein>
    <submittedName>
        <fullName evidence="1">Uncharacterized protein</fullName>
    </submittedName>
</protein>
<accession>A0A0G4EH37</accession>
<dbReference type="AlphaFoldDB" id="A0A0G4EH37"/>
<organism evidence="1 2">
    <name type="scientific">Vitrella brassicaformis (strain CCMP3155)</name>
    <dbReference type="NCBI Taxonomy" id="1169540"/>
    <lineage>
        <taxon>Eukaryota</taxon>
        <taxon>Sar</taxon>
        <taxon>Alveolata</taxon>
        <taxon>Colpodellida</taxon>
        <taxon>Vitrellaceae</taxon>
        <taxon>Vitrella</taxon>
    </lineage>
</organism>
<dbReference type="Proteomes" id="UP000041254">
    <property type="component" value="Unassembled WGS sequence"/>
</dbReference>
<dbReference type="InParanoid" id="A0A0G4EH37"/>
<reference evidence="1 2" key="1">
    <citation type="submission" date="2014-11" db="EMBL/GenBank/DDBJ databases">
        <authorList>
            <person name="Zhu J."/>
            <person name="Qi W."/>
            <person name="Song R."/>
        </authorList>
    </citation>
    <scope>NUCLEOTIDE SEQUENCE [LARGE SCALE GENOMIC DNA]</scope>
</reference>
<gene>
    <name evidence="1" type="ORF">Vbra_7400</name>
</gene>
<name>A0A0G4EH37_VITBC</name>
<keyword evidence="2" id="KW-1185">Reference proteome</keyword>
<proteinExistence type="predicted"/>
<sequence>MAVRLGTLRRQSLAMMERSSFDSSVEETPVAEPHSWDEDDMDQLVAIPETRLSIGGLQRLQTGVREEFLSALESGMVKADPVEIQRALSIISKV</sequence>
<feature type="non-terminal residue" evidence="1">
    <location>
        <position position="94"/>
    </location>
</feature>
<dbReference type="EMBL" id="CDMY01000231">
    <property type="protein sequence ID" value="CEL95553.1"/>
    <property type="molecule type" value="Genomic_DNA"/>
</dbReference>